<proteinExistence type="predicted"/>
<dbReference type="AlphaFoldDB" id="X1I0E6"/>
<dbReference type="EMBL" id="BARU01028875">
    <property type="protein sequence ID" value="GAH75182.1"/>
    <property type="molecule type" value="Genomic_DNA"/>
</dbReference>
<reference evidence="1" key="1">
    <citation type="journal article" date="2014" name="Front. Microbiol.">
        <title>High frequency of phylogenetically diverse reductive dehalogenase-homologous genes in deep subseafloor sedimentary metagenomes.</title>
        <authorList>
            <person name="Kawai M."/>
            <person name="Futagami T."/>
            <person name="Toyoda A."/>
            <person name="Takaki Y."/>
            <person name="Nishi S."/>
            <person name="Hori S."/>
            <person name="Arai W."/>
            <person name="Tsubouchi T."/>
            <person name="Morono Y."/>
            <person name="Uchiyama I."/>
            <person name="Ito T."/>
            <person name="Fujiyama A."/>
            <person name="Inagaki F."/>
            <person name="Takami H."/>
        </authorList>
    </citation>
    <scope>NUCLEOTIDE SEQUENCE</scope>
    <source>
        <strain evidence="1">Expedition CK06-06</strain>
    </source>
</reference>
<name>X1I0E6_9ZZZZ</name>
<sequence length="103" mass="12142">MPDKPTDEEVQLALSGKDAHNLIEMCNSNGWKVIKEMYFDTTLKQIREYLDDTKNTDMFMIQAKRELRSWVQNLLDDIKLTIEIGLAHEKELAERTEEKKIKE</sequence>
<protein>
    <submittedName>
        <fullName evidence="1">Uncharacterized protein</fullName>
    </submittedName>
</protein>
<gene>
    <name evidence="1" type="ORF">S03H2_46035</name>
</gene>
<comment type="caution">
    <text evidence="1">The sequence shown here is derived from an EMBL/GenBank/DDBJ whole genome shotgun (WGS) entry which is preliminary data.</text>
</comment>
<accession>X1I0E6</accession>
<organism evidence="1">
    <name type="scientific">marine sediment metagenome</name>
    <dbReference type="NCBI Taxonomy" id="412755"/>
    <lineage>
        <taxon>unclassified sequences</taxon>
        <taxon>metagenomes</taxon>
        <taxon>ecological metagenomes</taxon>
    </lineage>
</organism>
<evidence type="ECO:0000313" key="1">
    <source>
        <dbReference type="EMBL" id="GAH75182.1"/>
    </source>
</evidence>